<proteinExistence type="predicted"/>
<organism evidence="1 2">
    <name type="scientific">Tetradesmus obliquus</name>
    <name type="common">Green alga</name>
    <name type="synonym">Acutodesmus obliquus</name>
    <dbReference type="NCBI Taxonomy" id="3088"/>
    <lineage>
        <taxon>Eukaryota</taxon>
        <taxon>Viridiplantae</taxon>
        <taxon>Chlorophyta</taxon>
        <taxon>core chlorophytes</taxon>
        <taxon>Chlorophyceae</taxon>
        <taxon>CS clade</taxon>
        <taxon>Sphaeropleales</taxon>
        <taxon>Scenedesmaceae</taxon>
        <taxon>Tetradesmus</taxon>
    </lineage>
</organism>
<keyword evidence="2" id="KW-1185">Reference proteome</keyword>
<evidence type="ECO:0000313" key="1">
    <source>
        <dbReference type="EMBL" id="SZX70346.1"/>
    </source>
</evidence>
<name>A0A383W104_TETOB</name>
<accession>A0A383W104</accession>
<dbReference type="EMBL" id="FNXT01000986">
    <property type="protein sequence ID" value="SZX70346.1"/>
    <property type="molecule type" value="Genomic_DNA"/>
</dbReference>
<gene>
    <name evidence="1" type="ORF">BQ4739_LOCUS10564</name>
</gene>
<sequence length="235" mass="23834">MVLAATATSCQAQQQQQPNTTLNEFKNASAAAAVVDPNNTPALCTLKPADLAAADLAAVRADCDSTTLEGPEPNAGLQFCKSCGCSLNLLAYRSLNRTGAFKSASTADDNDVQLDVCGHWVLQQALQQGQLSPLAVTALDACQPIDFICDKASKRLDSSLITKAVTDRFAVLGGSIQDAIEETQAGEMPGLGSAAAAAAAPAAAKSGAAVAAADAARMVMAAAVGLGVLLQLLQC</sequence>
<protein>
    <submittedName>
        <fullName evidence="1">Uncharacterized protein</fullName>
    </submittedName>
</protein>
<dbReference type="Proteomes" id="UP000256970">
    <property type="component" value="Unassembled WGS sequence"/>
</dbReference>
<evidence type="ECO:0000313" key="2">
    <source>
        <dbReference type="Proteomes" id="UP000256970"/>
    </source>
</evidence>
<dbReference type="AlphaFoldDB" id="A0A383W104"/>
<reference evidence="1 2" key="1">
    <citation type="submission" date="2016-10" db="EMBL/GenBank/DDBJ databases">
        <authorList>
            <person name="Cai Z."/>
        </authorList>
    </citation>
    <scope>NUCLEOTIDE SEQUENCE [LARGE SCALE GENOMIC DNA]</scope>
</reference>